<dbReference type="AlphaFoldDB" id="A0A6L2NHT0"/>
<name>A0A6L2NHT0_TANCI</name>
<protein>
    <recommendedName>
        <fullName evidence="2">Reverse transcriptase domain-containing protein</fullName>
    </recommendedName>
</protein>
<proteinExistence type="predicted"/>
<reference evidence="1" key="1">
    <citation type="journal article" date="2019" name="Sci. Rep.">
        <title>Draft genome of Tanacetum cinerariifolium, the natural source of mosquito coil.</title>
        <authorList>
            <person name="Yamashiro T."/>
            <person name="Shiraishi A."/>
            <person name="Satake H."/>
            <person name="Nakayama K."/>
        </authorList>
    </citation>
    <scope>NUCLEOTIDE SEQUENCE</scope>
</reference>
<evidence type="ECO:0000313" key="1">
    <source>
        <dbReference type="EMBL" id="GEU85788.1"/>
    </source>
</evidence>
<dbReference type="EMBL" id="BKCJ010009180">
    <property type="protein sequence ID" value="GEU85788.1"/>
    <property type="molecule type" value="Genomic_DNA"/>
</dbReference>
<organism evidence="1">
    <name type="scientific">Tanacetum cinerariifolium</name>
    <name type="common">Dalmatian daisy</name>
    <name type="synonym">Chrysanthemum cinerariifolium</name>
    <dbReference type="NCBI Taxonomy" id="118510"/>
    <lineage>
        <taxon>Eukaryota</taxon>
        <taxon>Viridiplantae</taxon>
        <taxon>Streptophyta</taxon>
        <taxon>Embryophyta</taxon>
        <taxon>Tracheophyta</taxon>
        <taxon>Spermatophyta</taxon>
        <taxon>Magnoliopsida</taxon>
        <taxon>eudicotyledons</taxon>
        <taxon>Gunneridae</taxon>
        <taxon>Pentapetalae</taxon>
        <taxon>asterids</taxon>
        <taxon>campanulids</taxon>
        <taxon>Asterales</taxon>
        <taxon>Asteraceae</taxon>
        <taxon>Asteroideae</taxon>
        <taxon>Anthemideae</taxon>
        <taxon>Anthemidinae</taxon>
        <taxon>Tanacetum</taxon>
    </lineage>
</organism>
<accession>A0A6L2NHT0</accession>
<gene>
    <name evidence="1" type="ORF">Tci_057766</name>
</gene>
<sequence length="462" mass="53819">MQDTQTFLEKFNRFSFGFTPSVLTIAWERIDKIKYVLTEPKEIPELMYKLCEDVRNIREELAEYINSLIWNCPIFFYDEDEEYTIQYREYLEKYPDAVTTILPTEEHEYLLSMRYKHFNTIPETELDKVTESSAKNLFPIPSECEVTSEDENDCDVPVKDESSSVFTTFSNPIFDDNGDLTSSDDESLSEEEVPIEEFKVYSNPLFDDDEINFDKIDPHPFNSEYEFVESLSNRDTLIESSPMFDYLEEFSGAFMPTRIANEERIRREHVEYISHMEMLFTINPCPRLMENANTIVETLPSSPIPVQDGDSQREEIDIFTSTDELLPPSIENDDDDSEEDIYFLEELLSDDSISKNESSDFDHQDDLLFSHPPPKPSDVEVIFDLEPDLISFMKNNIEELNEDECFDPGGEINVLANVEDDDYCPFILVFQNFLPYLIYPEVFSLLLSVDSEDSIFDPGIFV</sequence>
<comment type="caution">
    <text evidence="1">The sequence shown here is derived from an EMBL/GenBank/DDBJ whole genome shotgun (WGS) entry which is preliminary data.</text>
</comment>
<evidence type="ECO:0008006" key="2">
    <source>
        <dbReference type="Google" id="ProtNLM"/>
    </source>
</evidence>